<name>A0A7Y0ASY2_9HYPH</name>
<dbReference type="RefSeq" id="WP_169586615.1">
    <property type="nucleotide sequence ID" value="NZ_JABBGK010000001.1"/>
</dbReference>
<dbReference type="Proteomes" id="UP000541470">
    <property type="component" value="Unassembled WGS sequence"/>
</dbReference>
<comment type="caution">
    <text evidence="1">The sequence shown here is derived from an EMBL/GenBank/DDBJ whole genome shotgun (WGS) entry which is preliminary data.</text>
</comment>
<organism evidence="1 2">
    <name type="scientific">Rhizobium terricola</name>
    <dbReference type="NCBI Taxonomy" id="2728849"/>
    <lineage>
        <taxon>Bacteria</taxon>
        <taxon>Pseudomonadati</taxon>
        <taxon>Pseudomonadota</taxon>
        <taxon>Alphaproteobacteria</taxon>
        <taxon>Hyphomicrobiales</taxon>
        <taxon>Rhizobiaceae</taxon>
        <taxon>Rhizobium/Agrobacterium group</taxon>
        <taxon>Rhizobium</taxon>
    </lineage>
</organism>
<gene>
    <name evidence="1" type="ORF">HHL25_01620</name>
</gene>
<reference evidence="1 2" key="1">
    <citation type="submission" date="2020-04" db="EMBL/GenBank/DDBJ databases">
        <title>Rhizobium sp. S-51 isolated from soil.</title>
        <authorList>
            <person name="Dahal R.H."/>
        </authorList>
    </citation>
    <scope>NUCLEOTIDE SEQUENCE [LARGE SCALE GENOMIC DNA]</scope>
    <source>
        <strain evidence="1 2">S-51</strain>
    </source>
</reference>
<accession>A0A7Y0ASY2</accession>
<proteinExistence type="predicted"/>
<keyword evidence="2" id="KW-1185">Reference proteome</keyword>
<evidence type="ECO:0000313" key="2">
    <source>
        <dbReference type="Proteomes" id="UP000541470"/>
    </source>
</evidence>
<protein>
    <submittedName>
        <fullName evidence="1">Uncharacterized protein</fullName>
    </submittedName>
</protein>
<sequence>MIDDDIDPALLVGLHKLAQQNGDGLIPALHERLNDVAAVRAKSAEIIRLPGLHERHNRPIYAGASRCDAKIIDFPLPRWQRNASRQRG</sequence>
<evidence type="ECO:0000313" key="1">
    <source>
        <dbReference type="EMBL" id="NML72815.1"/>
    </source>
</evidence>
<dbReference type="EMBL" id="JABBGK010000001">
    <property type="protein sequence ID" value="NML72815.1"/>
    <property type="molecule type" value="Genomic_DNA"/>
</dbReference>
<dbReference type="AlphaFoldDB" id="A0A7Y0ASY2"/>